<dbReference type="Pfam" id="PF01263">
    <property type="entry name" value="Aldose_epim"/>
    <property type="match status" value="1"/>
</dbReference>
<gene>
    <name evidence="4" type="ORF">CcaverHIS019_0108170</name>
</gene>
<proteinExistence type="inferred from homology"/>
<organism evidence="4 5">
    <name type="scientific">Cutaneotrichosporon cavernicola</name>
    <dbReference type="NCBI Taxonomy" id="279322"/>
    <lineage>
        <taxon>Eukaryota</taxon>
        <taxon>Fungi</taxon>
        <taxon>Dikarya</taxon>
        <taxon>Basidiomycota</taxon>
        <taxon>Agaricomycotina</taxon>
        <taxon>Tremellomycetes</taxon>
        <taxon>Trichosporonales</taxon>
        <taxon>Trichosporonaceae</taxon>
        <taxon>Cutaneotrichosporon</taxon>
    </lineage>
</organism>
<dbReference type="RefSeq" id="XP_060453365.1">
    <property type="nucleotide sequence ID" value="XM_060604117.1"/>
</dbReference>
<dbReference type="PANTHER" id="PTHR10091:SF6">
    <property type="entry name" value="1-EPIMERASE, PUTATIVE (AFU_ORTHOLOGUE AFUA_3G13240)-RELATED"/>
    <property type="match status" value="1"/>
</dbReference>
<dbReference type="EMBL" id="AP028212">
    <property type="protein sequence ID" value="BEI88099.1"/>
    <property type="molecule type" value="Genomic_DNA"/>
</dbReference>
<dbReference type="InterPro" id="IPR047215">
    <property type="entry name" value="Galactose_mutarotase-like"/>
</dbReference>
<evidence type="ECO:0000313" key="5">
    <source>
        <dbReference type="Proteomes" id="UP001233271"/>
    </source>
</evidence>
<dbReference type="AlphaFoldDB" id="A0AA48KXB3"/>
<accession>A0AA48KXB3</accession>
<evidence type="ECO:0000256" key="2">
    <source>
        <dbReference type="ARBA" id="ARBA00023235"/>
    </source>
</evidence>
<protein>
    <recommendedName>
        <fullName evidence="6">Aldose 1-epimerase</fullName>
    </recommendedName>
</protein>
<dbReference type="InterPro" id="IPR008183">
    <property type="entry name" value="Aldose_1/G6P_1-epimerase"/>
</dbReference>
<sequence length="338" mass="36128">MTKHVSSVSPAALKEYTLSAPGIRATFIPFGARLKSLSVPDIKGVWRQVNLGYSDAQGYADEVRPSYYGAVIGRYANRIRKGTFSVDGVTSTISQNENGNTLHGGEIGYDAREWTVLSSTSTAITFSLMDYGFEGFPGTVLALAQYSVSEGKLTTVLSGYALDKPTPIMLTTHAYFNLGSDVAPTVLEDTLRVGASRVIGVDKDMIPTGEIVSPAADDALNFTVAKKVSASLPNGLDDCFVFDSNAPEDKLEWTSAATGIRMRVRTNQPATQVYSCTGCDGSAVTQLGKLESFGSLAIEPQGWIDGVNHPNWGQEHVFRPGSAPFVNVAEYIFDAPGA</sequence>
<evidence type="ECO:0008006" key="6">
    <source>
        <dbReference type="Google" id="ProtNLM"/>
    </source>
</evidence>
<reference evidence="4" key="1">
    <citation type="journal article" date="2023" name="BMC Genomics">
        <title>Chromosome-level genome assemblies of Cutaneotrichosporon spp. (Trichosporonales, Basidiomycota) reveal imbalanced evolution between nucleotide sequences and chromosome synteny.</title>
        <authorList>
            <person name="Kobayashi Y."/>
            <person name="Kayamori A."/>
            <person name="Aoki K."/>
            <person name="Shiwa Y."/>
            <person name="Matsutani M."/>
            <person name="Fujita N."/>
            <person name="Sugita T."/>
            <person name="Iwasaki W."/>
            <person name="Tanaka N."/>
            <person name="Takashima M."/>
        </authorList>
    </citation>
    <scope>NUCLEOTIDE SEQUENCE</scope>
    <source>
        <strain evidence="4">HIS019</strain>
    </source>
</reference>
<name>A0AA48KXB3_9TREE</name>
<dbReference type="GO" id="GO:0030246">
    <property type="term" value="F:carbohydrate binding"/>
    <property type="evidence" value="ECO:0007669"/>
    <property type="project" value="InterPro"/>
</dbReference>
<dbReference type="Proteomes" id="UP001233271">
    <property type="component" value="Chromosome 1"/>
</dbReference>
<dbReference type="KEGG" id="ccac:CcaHIS019_0108170"/>
<dbReference type="PANTHER" id="PTHR10091">
    <property type="entry name" value="ALDOSE-1-EPIMERASE"/>
    <property type="match status" value="1"/>
</dbReference>
<dbReference type="GO" id="GO:0006006">
    <property type="term" value="P:glucose metabolic process"/>
    <property type="evidence" value="ECO:0007669"/>
    <property type="project" value="TreeGrafter"/>
</dbReference>
<dbReference type="SUPFAM" id="SSF74650">
    <property type="entry name" value="Galactose mutarotase-like"/>
    <property type="match status" value="1"/>
</dbReference>
<dbReference type="GO" id="GO:0004034">
    <property type="term" value="F:aldose 1-epimerase activity"/>
    <property type="evidence" value="ECO:0007669"/>
    <property type="project" value="TreeGrafter"/>
</dbReference>
<keyword evidence="3" id="KW-0119">Carbohydrate metabolism</keyword>
<dbReference type="Gene3D" id="2.70.98.10">
    <property type="match status" value="1"/>
</dbReference>
<dbReference type="InterPro" id="IPR011013">
    <property type="entry name" value="Gal_mutarotase_sf_dom"/>
</dbReference>
<comment type="similarity">
    <text evidence="1">Belongs to the aldose epimerase family.</text>
</comment>
<evidence type="ECO:0000256" key="1">
    <source>
        <dbReference type="ARBA" id="ARBA00006206"/>
    </source>
</evidence>
<dbReference type="InterPro" id="IPR014718">
    <property type="entry name" value="GH-type_carb-bd"/>
</dbReference>
<keyword evidence="5" id="KW-1185">Reference proteome</keyword>
<dbReference type="CDD" id="cd09019">
    <property type="entry name" value="galactose_mutarotase_like"/>
    <property type="match status" value="1"/>
</dbReference>
<dbReference type="GO" id="GO:0033499">
    <property type="term" value="P:galactose catabolic process via UDP-galactose, Leloir pathway"/>
    <property type="evidence" value="ECO:0007669"/>
    <property type="project" value="TreeGrafter"/>
</dbReference>
<evidence type="ECO:0000256" key="3">
    <source>
        <dbReference type="ARBA" id="ARBA00023277"/>
    </source>
</evidence>
<evidence type="ECO:0000313" key="4">
    <source>
        <dbReference type="EMBL" id="BEI88099.1"/>
    </source>
</evidence>
<keyword evidence="2" id="KW-0413">Isomerase</keyword>
<dbReference type="GeneID" id="85491970"/>